<evidence type="ECO:0000313" key="2">
    <source>
        <dbReference type="EMBL" id="SDY99177.1"/>
    </source>
</evidence>
<dbReference type="EMBL" id="FNPV01000006">
    <property type="protein sequence ID" value="SDY99177.1"/>
    <property type="molecule type" value="Genomic_DNA"/>
</dbReference>
<dbReference type="RefSeq" id="WP_093313919.1">
    <property type="nucleotide sequence ID" value="NZ_FNPV01000006.1"/>
</dbReference>
<dbReference type="STRING" id="159292.SAMN05192546_106155"/>
<reference evidence="2 3" key="1">
    <citation type="submission" date="2016-10" db="EMBL/GenBank/DDBJ databases">
        <authorList>
            <person name="de Groot N.N."/>
        </authorList>
    </citation>
    <scope>NUCLEOTIDE SEQUENCE [LARGE SCALE GENOMIC DNA]</scope>
    <source>
        <strain evidence="2 3">APO</strain>
    </source>
</reference>
<gene>
    <name evidence="2" type="ORF">SAMN05192546_106155</name>
</gene>
<keyword evidence="3" id="KW-1185">Reference proteome</keyword>
<name>A0A1H3PDP0_9FIRM</name>
<organism evidence="2 3">
    <name type="scientific">Tindallia californiensis</name>
    <dbReference type="NCBI Taxonomy" id="159292"/>
    <lineage>
        <taxon>Bacteria</taxon>
        <taxon>Bacillati</taxon>
        <taxon>Bacillota</taxon>
        <taxon>Clostridia</taxon>
        <taxon>Peptostreptococcales</taxon>
        <taxon>Tindalliaceae</taxon>
        <taxon>Tindallia</taxon>
    </lineage>
</organism>
<evidence type="ECO:0000313" key="3">
    <source>
        <dbReference type="Proteomes" id="UP000199230"/>
    </source>
</evidence>
<accession>A0A1H3PDP0</accession>
<proteinExistence type="predicted"/>
<feature type="domain" description="DUF1659" evidence="1">
    <location>
        <begin position="6"/>
        <end position="72"/>
    </location>
</feature>
<dbReference type="AlphaFoldDB" id="A0A1H3PDP0"/>
<dbReference type="OrthoDB" id="1954703at2"/>
<evidence type="ECO:0000259" key="1">
    <source>
        <dbReference type="Pfam" id="PF07872"/>
    </source>
</evidence>
<protein>
    <recommendedName>
        <fullName evidence="1">DUF1659 domain-containing protein</fullName>
    </recommendedName>
</protein>
<dbReference type="Pfam" id="PF07872">
    <property type="entry name" value="DUF1659"/>
    <property type="match status" value="1"/>
</dbReference>
<dbReference type="Proteomes" id="UP000199230">
    <property type="component" value="Unassembled WGS sequence"/>
</dbReference>
<dbReference type="InterPro" id="IPR012454">
    <property type="entry name" value="DUF1659"/>
</dbReference>
<sequence>MPVEIANQSSRLRLRFINDIVDGREQLMSRTYSGIKTEAEDSQVLNAAQILSGLQTKPVKTIIRTEEKELIEG</sequence>